<feature type="transmembrane region" description="Helical" evidence="1">
    <location>
        <begin position="76"/>
        <end position="96"/>
    </location>
</feature>
<keyword evidence="1" id="KW-1133">Transmembrane helix</keyword>
<keyword evidence="4" id="KW-1185">Reference proteome</keyword>
<feature type="domain" description="DUF1980" evidence="2">
    <location>
        <begin position="145"/>
        <end position="246"/>
    </location>
</feature>
<reference evidence="3" key="1">
    <citation type="submission" date="2020-10" db="EMBL/GenBank/DDBJ databases">
        <authorList>
            <person name="Castelo-Branco R."/>
            <person name="Eusebio N."/>
            <person name="Adriana R."/>
            <person name="Vieira A."/>
            <person name="Brugerolle De Fraissinette N."/>
            <person name="Rezende De Castro R."/>
            <person name="Schneider M.P."/>
            <person name="Vasconcelos V."/>
            <person name="Leao P.N."/>
        </authorList>
    </citation>
    <scope>NUCLEOTIDE SEQUENCE</scope>
    <source>
        <strain evidence="3">LEGE 07310</strain>
    </source>
</reference>
<accession>A0A8J7AJU0</accession>
<keyword evidence="1" id="KW-0472">Membrane</keyword>
<dbReference type="NCBIfam" id="TIGR03943">
    <property type="entry name" value="TIGR03943 family putative permease subunit"/>
    <property type="match status" value="1"/>
</dbReference>
<dbReference type="EMBL" id="JADEXG010000002">
    <property type="protein sequence ID" value="MBE9075954.1"/>
    <property type="molecule type" value="Genomic_DNA"/>
</dbReference>
<comment type="caution">
    <text evidence="3">The sequence shown here is derived from an EMBL/GenBank/DDBJ whole genome shotgun (WGS) entry which is preliminary data.</text>
</comment>
<dbReference type="InterPro" id="IPR015402">
    <property type="entry name" value="DUF1980"/>
</dbReference>
<evidence type="ECO:0000256" key="1">
    <source>
        <dbReference type="SAM" id="Phobius"/>
    </source>
</evidence>
<evidence type="ECO:0000259" key="2">
    <source>
        <dbReference type="Pfam" id="PF21537"/>
    </source>
</evidence>
<organism evidence="3 4">
    <name type="scientific">Vasconcelosia minhoensis LEGE 07310</name>
    <dbReference type="NCBI Taxonomy" id="915328"/>
    <lineage>
        <taxon>Bacteria</taxon>
        <taxon>Bacillati</taxon>
        <taxon>Cyanobacteriota</taxon>
        <taxon>Cyanophyceae</taxon>
        <taxon>Nodosilineales</taxon>
        <taxon>Cymatolegaceae</taxon>
        <taxon>Vasconcelosia</taxon>
        <taxon>Vasconcelosia minhoensis</taxon>
    </lineage>
</organism>
<dbReference type="Pfam" id="PF21537">
    <property type="entry name" value="DUF1980_C"/>
    <property type="match status" value="1"/>
</dbReference>
<sequence>MPWRDLLDVIALATWSAMLLRYWITGKLLILLHPDYAWLSHSAAIALLLLAAFKLFQAVLRLTQPLVQTQPSHVTLLPPQLSSALLLAVAVFGLIYTPRAFASDTALQRGITDTLTMTRSQPQRFVRQTASEERTIIDWVRQLNVYPEPDAYTNQDVRVQGFVIRPPDWPSDYLMISRFVLTCCAADAYPVGLPVKLTAPQADYKTDSWLEVTGKMATDTLDGKRQLVIDPTQLTPIPEPKNPYQY</sequence>
<dbReference type="InterPro" id="IPR048447">
    <property type="entry name" value="DUF1980_C"/>
</dbReference>
<feature type="transmembrane region" description="Helical" evidence="1">
    <location>
        <begin position="6"/>
        <end position="24"/>
    </location>
</feature>
<evidence type="ECO:0000313" key="4">
    <source>
        <dbReference type="Proteomes" id="UP000636505"/>
    </source>
</evidence>
<gene>
    <name evidence="3" type="ORF">IQ241_01350</name>
</gene>
<proteinExistence type="predicted"/>
<dbReference type="InterPro" id="IPR052955">
    <property type="entry name" value="UPF0703_membrane_permease"/>
</dbReference>
<dbReference type="PANTHER" id="PTHR40047:SF1">
    <property type="entry name" value="UPF0703 PROTEIN YCGQ"/>
    <property type="match status" value="1"/>
</dbReference>
<feature type="transmembrane region" description="Helical" evidence="1">
    <location>
        <begin position="36"/>
        <end position="56"/>
    </location>
</feature>
<evidence type="ECO:0000313" key="3">
    <source>
        <dbReference type="EMBL" id="MBE9075954.1"/>
    </source>
</evidence>
<dbReference type="PANTHER" id="PTHR40047">
    <property type="entry name" value="UPF0703 PROTEIN YCGQ"/>
    <property type="match status" value="1"/>
</dbReference>
<dbReference type="Proteomes" id="UP000636505">
    <property type="component" value="Unassembled WGS sequence"/>
</dbReference>
<keyword evidence="1" id="KW-0812">Transmembrane</keyword>
<protein>
    <submittedName>
        <fullName evidence="3">TIGR03943 family protein</fullName>
    </submittedName>
</protein>
<name>A0A8J7AJU0_9CYAN</name>
<dbReference type="AlphaFoldDB" id="A0A8J7AJU0"/>